<reference evidence="6" key="2">
    <citation type="submission" date="2015-04" db="EMBL/GenBank/DDBJ databases">
        <title>Genome sequence of Mycobacterium arupense strain GUC1.</title>
        <authorList>
            <person name="Greninger A.L."/>
            <person name="Cunningham G."/>
            <person name="Chiu C.Y."/>
            <person name="Miller S."/>
        </authorList>
    </citation>
    <scope>NUCLEOTIDE SEQUENCE</scope>
    <source>
        <strain evidence="6">GUC1</strain>
    </source>
</reference>
<keyword evidence="9" id="KW-1185">Reference proteome</keyword>
<dbReference type="GO" id="GO:0003700">
    <property type="term" value="F:DNA-binding transcription factor activity"/>
    <property type="evidence" value="ECO:0007669"/>
    <property type="project" value="TreeGrafter"/>
</dbReference>
<dbReference type="PATRIC" id="fig|342002.3.peg.2465"/>
<feature type="domain" description="HTH tetR-type" evidence="5">
    <location>
        <begin position="9"/>
        <end position="69"/>
    </location>
</feature>
<evidence type="ECO:0000256" key="2">
    <source>
        <dbReference type="ARBA" id="ARBA00023125"/>
    </source>
</evidence>
<comment type="caution">
    <text evidence="6">The sequence shown here is derived from an EMBL/GenBank/DDBJ whole genome shotgun (WGS) entry which is preliminary data.</text>
</comment>
<sequence>MAKPVAPRGSARERVLQAALDLFIEHSVGGTSMQMIADRLGVSKPAVYYQFRSRDDIVVALVEPMFDDIVRVIKIAQAMPTPQGKRDVTVSGVVELAVRYRRLTFLFYDRAVEHAVRSREDFMAVSDDAAAIVRGPEPDATARVITTALMAGTFTAAADPELADIADEELHEILLTIARRVVQPLS</sequence>
<dbReference type="Pfam" id="PF00440">
    <property type="entry name" value="TetR_N"/>
    <property type="match status" value="1"/>
</dbReference>
<dbReference type="Proteomes" id="UP000034416">
    <property type="component" value="Unassembled WGS sequence"/>
</dbReference>
<gene>
    <name evidence="7" type="ORF">BST15_12655</name>
    <name evidence="6" type="ORF">WR43_10645</name>
</gene>
<keyword evidence="1" id="KW-0805">Transcription regulation</keyword>
<keyword evidence="3" id="KW-0804">Transcription</keyword>
<dbReference type="Proteomes" id="UP000192327">
    <property type="component" value="Unassembled WGS sequence"/>
</dbReference>
<dbReference type="Gene3D" id="1.10.357.10">
    <property type="entry name" value="Tetracycline Repressor, domain 2"/>
    <property type="match status" value="1"/>
</dbReference>
<dbReference type="SUPFAM" id="SSF46689">
    <property type="entry name" value="Homeodomain-like"/>
    <property type="match status" value="1"/>
</dbReference>
<dbReference type="EMBL" id="MVHH01000024">
    <property type="protein sequence ID" value="OQZ96401.1"/>
    <property type="molecule type" value="Genomic_DNA"/>
</dbReference>
<dbReference type="EMBL" id="LASW01000039">
    <property type="protein sequence ID" value="KKB99268.1"/>
    <property type="molecule type" value="Genomic_DNA"/>
</dbReference>
<accession>A0A0F5MWU4</accession>
<protein>
    <submittedName>
        <fullName evidence="6">TetR family transcriptional regulator</fullName>
    </submittedName>
</protein>
<evidence type="ECO:0000313" key="9">
    <source>
        <dbReference type="Proteomes" id="UP000192327"/>
    </source>
</evidence>
<name>A0A0F5MWU4_9MYCO</name>
<reference evidence="8" key="1">
    <citation type="submission" date="2015-04" db="EMBL/GenBank/DDBJ databases">
        <title>Genome sequence of Mycobacterium arupense GUC1.</title>
        <authorList>
            <person name="Greninger A.L."/>
            <person name="Cunningham G."/>
            <person name="Chiu C.Y."/>
            <person name="Miller S."/>
        </authorList>
    </citation>
    <scope>NUCLEOTIDE SEQUENCE [LARGE SCALE GENOMIC DNA]</scope>
    <source>
        <strain evidence="8">GUC1</strain>
    </source>
</reference>
<proteinExistence type="predicted"/>
<feature type="DNA-binding region" description="H-T-H motif" evidence="4">
    <location>
        <begin position="32"/>
        <end position="51"/>
    </location>
</feature>
<dbReference type="InterPro" id="IPR001647">
    <property type="entry name" value="HTH_TetR"/>
</dbReference>
<evidence type="ECO:0000313" key="8">
    <source>
        <dbReference type="Proteomes" id="UP000034416"/>
    </source>
</evidence>
<evidence type="ECO:0000256" key="1">
    <source>
        <dbReference type="ARBA" id="ARBA00023015"/>
    </source>
</evidence>
<dbReference type="RefSeq" id="WP_046189556.1">
    <property type="nucleotide sequence ID" value="NZ_JACKUJ010000018.1"/>
</dbReference>
<dbReference type="STRING" id="342002.BST15_12655"/>
<evidence type="ECO:0000259" key="5">
    <source>
        <dbReference type="PROSITE" id="PS50977"/>
    </source>
</evidence>
<dbReference type="AlphaFoldDB" id="A0A0F5MWU4"/>
<keyword evidence="2 4" id="KW-0238">DNA-binding</keyword>
<dbReference type="PRINTS" id="PR00455">
    <property type="entry name" value="HTHTETR"/>
</dbReference>
<evidence type="ECO:0000256" key="4">
    <source>
        <dbReference type="PROSITE-ProRule" id="PRU00335"/>
    </source>
</evidence>
<dbReference type="GO" id="GO:0000976">
    <property type="term" value="F:transcription cis-regulatory region binding"/>
    <property type="evidence" value="ECO:0007669"/>
    <property type="project" value="TreeGrafter"/>
</dbReference>
<dbReference type="OrthoDB" id="3186364at2"/>
<dbReference type="InterPro" id="IPR009057">
    <property type="entry name" value="Homeodomain-like_sf"/>
</dbReference>
<dbReference type="PROSITE" id="PS50977">
    <property type="entry name" value="HTH_TETR_2"/>
    <property type="match status" value="1"/>
</dbReference>
<reference evidence="7 9" key="3">
    <citation type="submission" date="2016-12" db="EMBL/GenBank/DDBJ databases">
        <title>The new phylogeny of genus Mycobacterium.</title>
        <authorList>
            <person name="Tortoli E."/>
            <person name="Trovato A."/>
            <person name="Cirillo D.M."/>
        </authorList>
    </citation>
    <scope>NUCLEOTIDE SEQUENCE [LARGE SCALE GENOMIC DNA]</scope>
    <source>
        <strain evidence="7 9">DSM 44942</strain>
    </source>
</reference>
<dbReference type="PANTHER" id="PTHR30055">
    <property type="entry name" value="HTH-TYPE TRANSCRIPTIONAL REGULATOR RUTR"/>
    <property type="match status" value="1"/>
</dbReference>
<dbReference type="PANTHER" id="PTHR30055:SF234">
    <property type="entry name" value="HTH-TYPE TRANSCRIPTIONAL REGULATOR BETI"/>
    <property type="match status" value="1"/>
</dbReference>
<evidence type="ECO:0000256" key="3">
    <source>
        <dbReference type="ARBA" id="ARBA00023163"/>
    </source>
</evidence>
<dbReference type="InterPro" id="IPR050109">
    <property type="entry name" value="HTH-type_TetR-like_transc_reg"/>
</dbReference>
<organism evidence="6 8">
    <name type="scientific">Mycolicibacter arupensis</name>
    <dbReference type="NCBI Taxonomy" id="342002"/>
    <lineage>
        <taxon>Bacteria</taxon>
        <taxon>Bacillati</taxon>
        <taxon>Actinomycetota</taxon>
        <taxon>Actinomycetes</taxon>
        <taxon>Mycobacteriales</taxon>
        <taxon>Mycobacteriaceae</taxon>
        <taxon>Mycolicibacter</taxon>
    </lineage>
</organism>
<evidence type="ECO:0000313" key="7">
    <source>
        <dbReference type="EMBL" id="OQZ96401.1"/>
    </source>
</evidence>
<evidence type="ECO:0000313" key="6">
    <source>
        <dbReference type="EMBL" id="KKB99268.1"/>
    </source>
</evidence>